<dbReference type="InterPro" id="IPR002934">
    <property type="entry name" value="Polymerase_NTP_transf_dom"/>
</dbReference>
<dbReference type="STRING" id="157733.AB986_01435"/>
<dbReference type="RefSeq" id="WP_048309101.1">
    <property type="nucleotide sequence ID" value="NZ_CP119526.1"/>
</dbReference>
<dbReference type="SUPFAM" id="SSF81301">
    <property type="entry name" value="Nucleotidyltransferase"/>
    <property type="match status" value="1"/>
</dbReference>
<name>A0A0J6CY49_9BACL</name>
<evidence type="ECO:0000313" key="2">
    <source>
        <dbReference type="EMBL" id="KMM38018.1"/>
    </source>
</evidence>
<accession>A0A0J6CY49</accession>
<dbReference type="Pfam" id="PF01909">
    <property type="entry name" value="NTP_transf_2"/>
    <property type="match status" value="1"/>
</dbReference>
<evidence type="ECO:0000313" key="3">
    <source>
        <dbReference type="Proteomes" id="UP000035996"/>
    </source>
</evidence>
<dbReference type="Gene3D" id="3.30.460.10">
    <property type="entry name" value="Beta Polymerase, domain 2"/>
    <property type="match status" value="1"/>
</dbReference>
<keyword evidence="3" id="KW-1185">Reference proteome</keyword>
<dbReference type="GO" id="GO:0016779">
    <property type="term" value="F:nucleotidyltransferase activity"/>
    <property type="evidence" value="ECO:0007669"/>
    <property type="project" value="InterPro"/>
</dbReference>
<dbReference type="CDD" id="cd05403">
    <property type="entry name" value="NT_KNTase_like"/>
    <property type="match status" value="1"/>
</dbReference>
<reference evidence="2" key="1">
    <citation type="submission" date="2015-06" db="EMBL/GenBank/DDBJ databases">
        <authorList>
            <person name="Liu B."/>
            <person name="Wang J."/>
            <person name="Zhu Y."/>
            <person name="Liu G."/>
            <person name="Chen Q."/>
            <person name="Zheng C."/>
            <person name="Che J."/>
            <person name="Ge C."/>
            <person name="Shi H."/>
            <person name="Pan Z."/>
            <person name="Liu X."/>
        </authorList>
    </citation>
    <scope>NUCLEOTIDE SEQUENCE [LARGE SCALE GENOMIC DNA]</scope>
    <source>
        <strain evidence="2">DSM 16346</strain>
    </source>
</reference>
<dbReference type="Proteomes" id="UP000035996">
    <property type="component" value="Unassembled WGS sequence"/>
</dbReference>
<dbReference type="OrthoDB" id="43980at2"/>
<dbReference type="PATRIC" id="fig|157733.3.peg.2494"/>
<sequence>MDLQEVVQTAKELVLSTFSSCEAAFLGGSIVRNETTKTSDLDIVVFDLSVSASYRESFFYKSWPVEWYVHNLQSYQFFYEEDCKRARPSLPKMVSEGVILQDKGNAVQLQEEAKSLLFKGPEKWTEETIIMKRYFLTDVLDDFIGATNRGEELFSAATLAELLHEFVLRTNTQWIGSSKWIVRALKHYDPEFAEEFVQVFDHYYVTREKEAVISLVDRVLAPFGGRLFDGFSLGKK</sequence>
<comment type="caution">
    <text evidence="2">The sequence shown here is derived from an EMBL/GenBank/DDBJ whole genome shotgun (WGS) entry which is preliminary data.</text>
</comment>
<protein>
    <submittedName>
        <fullName evidence="2">Nucleotidyltransferase</fullName>
    </submittedName>
</protein>
<evidence type="ECO:0000259" key="1">
    <source>
        <dbReference type="Pfam" id="PF01909"/>
    </source>
</evidence>
<organism evidence="2 3">
    <name type="scientific">Guptibacillus hwajinpoensis</name>
    <dbReference type="NCBI Taxonomy" id="208199"/>
    <lineage>
        <taxon>Bacteria</taxon>
        <taxon>Bacillati</taxon>
        <taxon>Bacillota</taxon>
        <taxon>Bacilli</taxon>
        <taxon>Bacillales</taxon>
        <taxon>Guptibacillaceae</taxon>
        <taxon>Guptibacillus</taxon>
    </lineage>
</organism>
<feature type="domain" description="Polymerase nucleotidyl transferase" evidence="1">
    <location>
        <begin position="22"/>
        <end position="46"/>
    </location>
</feature>
<dbReference type="AlphaFoldDB" id="A0A0J6CY49"/>
<gene>
    <name evidence="2" type="ORF">AB986_01435</name>
</gene>
<proteinExistence type="predicted"/>
<dbReference type="EMBL" id="LELK01000001">
    <property type="protein sequence ID" value="KMM38018.1"/>
    <property type="molecule type" value="Genomic_DNA"/>
</dbReference>
<dbReference type="InterPro" id="IPR043519">
    <property type="entry name" value="NT_sf"/>
</dbReference>